<dbReference type="VEuPathDB" id="TriTrypDB:ADEAN_000397000"/>
<dbReference type="CDD" id="cd00180">
    <property type="entry name" value="PKc"/>
    <property type="match status" value="1"/>
</dbReference>
<evidence type="ECO:0000256" key="6">
    <source>
        <dbReference type="ARBA" id="ARBA00022840"/>
    </source>
</evidence>
<dbReference type="SMART" id="SM00220">
    <property type="entry name" value="S_TKc"/>
    <property type="match status" value="1"/>
</dbReference>
<keyword evidence="12" id="KW-1185">Reference proteome</keyword>
<keyword evidence="9" id="KW-1133">Transmembrane helix</keyword>
<evidence type="ECO:0000256" key="8">
    <source>
        <dbReference type="ARBA" id="ARBA00048679"/>
    </source>
</evidence>
<dbReference type="EMBL" id="LR877151">
    <property type="protein sequence ID" value="CAD2216508.1"/>
    <property type="molecule type" value="Genomic_DNA"/>
</dbReference>
<comment type="catalytic activity">
    <reaction evidence="8">
        <text>L-seryl-[protein] + ATP = O-phospho-L-seryl-[protein] + ADP + H(+)</text>
        <dbReference type="Rhea" id="RHEA:17989"/>
        <dbReference type="Rhea" id="RHEA-COMP:9863"/>
        <dbReference type="Rhea" id="RHEA-COMP:11604"/>
        <dbReference type="ChEBI" id="CHEBI:15378"/>
        <dbReference type="ChEBI" id="CHEBI:29999"/>
        <dbReference type="ChEBI" id="CHEBI:30616"/>
        <dbReference type="ChEBI" id="CHEBI:83421"/>
        <dbReference type="ChEBI" id="CHEBI:456216"/>
        <dbReference type="EC" id="2.7.11.1"/>
    </reaction>
</comment>
<keyword evidence="9" id="KW-0812">Transmembrane</keyword>
<evidence type="ECO:0000256" key="1">
    <source>
        <dbReference type="ARBA" id="ARBA00012513"/>
    </source>
</evidence>
<feature type="domain" description="Protein kinase" evidence="10">
    <location>
        <begin position="747"/>
        <end position="1026"/>
    </location>
</feature>
<keyword evidence="2" id="KW-0723">Serine/threonine-protein kinase</keyword>
<dbReference type="GO" id="GO:0005737">
    <property type="term" value="C:cytoplasm"/>
    <property type="evidence" value="ECO:0007669"/>
    <property type="project" value="TreeGrafter"/>
</dbReference>
<evidence type="ECO:0000256" key="5">
    <source>
        <dbReference type="ARBA" id="ARBA00022777"/>
    </source>
</evidence>
<keyword evidence="6" id="KW-0067">ATP-binding</keyword>
<evidence type="ECO:0000256" key="4">
    <source>
        <dbReference type="ARBA" id="ARBA00022741"/>
    </source>
</evidence>
<feature type="transmembrane region" description="Helical" evidence="9">
    <location>
        <begin position="226"/>
        <end position="248"/>
    </location>
</feature>
<sequence>MSEITRNPDKNLDAVFWKPPAAIIKESLINPFFTKEPLPNYITNKNLFIFFRATQELSQLIHTIAVNSPNKGYRVNYTLGHFLSFHVNHMLNISFRDEVFMKSLHVVDDNDYEASDFLEFLMEFRAALLSRWELAIGADPTRGGSDVKENWIAVKNIADAISTKAISIVNAEDRFVLKLPYFRLFDAYTTEGNIPSKVIIAWVGWGIVVAMFVNIMSWIMWKYPSLWNAVVTTIVCTTGFGGFLLLVYTVSRRRVVALWYAKELSTNLSKDHFRYVVEREESMRKIDQDLLFFMQAKESVIPRVLALDPLLINRQVVMIGITDINSLQICSWNLCAKKATDISWEQAIGKSLQAVMHPRSIPNVRHLFAETKSNPNQQKRLLFNSITKGLVAIKATATIAHVDGIPIGMIVGSVLEEEERSTISYLSKVAVSTLLKRLDDLRVNDDAVRRIVTENMWDFLKERTTQAIRSWRQSSIDEVVQPLNVTNANISVHVDSDSCSITDFHCDIINIQYMLMKIVKCVEKTTPKACLNVTLGNIFNQLQCEILKIVFSIDPPQTFSMTDEEWDTVYNVGYLYSASPNEIVTFIPISPEAVTGKPHPSIDNTLVPFLCTLVVFEPDPVYLVHFKGFCGGAHRCFTVDDVGKLTKVLDNLGNDVSAVILSASDSKYEEMVRECSSRNAFVVAAKPRPTSDDFFSTTFDGPPQEGTNVNYILHKPVTEESWNRFLDHLQRVKQQQKSIQAPVSHECKKIKTIATSNNSRVDLVRDVLTNGVMVRKTVYITNERPLTSFSTEVEIMNKLESHRGIVRYISSYSPSPREFCMFFQYCKLGNMEDYVRGMPSHRIEVSQIRIYASQLLHTLLYIHQTGVAHRDIKPANILLLDEEHLTIGDFGSATQDPKLAGKLFGGSLHYVAPERLIENLTDNWSQGEMEKLFAEDVWSLGLTLLYMLGAYPSRLQSLTEEKAFMQFYIETRDSTQTSSPFFSISADDDAGDGDCVALASDFVTQMLHLRPEERQTVSTLIQHPFVADVVQDRSEIYQTSIASQRPSVVFHNVRVDDFGSSFAFTADSESENGFSSFAD</sequence>
<dbReference type="PANTHER" id="PTHR24361">
    <property type="entry name" value="MITOGEN-ACTIVATED KINASE KINASE KINASE"/>
    <property type="match status" value="1"/>
</dbReference>
<keyword evidence="4" id="KW-0547">Nucleotide-binding</keyword>
<dbReference type="InterPro" id="IPR053235">
    <property type="entry name" value="Ser_Thr_kinase"/>
</dbReference>
<dbReference type="SUPFAM" id="SSF56112">
    <property type="entry name" value="Protein kinase-like (PK-like)"/>
    <property type="match status" value="1"/>
</dbReference>
<evidence type="ECO:0000256" key="9">
    <source>
        <dbReference type="SAM" id="Phobius"/>
    </source>
</evidence>
<evidence type="ECO:0000313" key="11">
    <source>
        <dbReference type="EMBL" id="CAD2216508.1"/>
    </source>
</evidence>
<dbReference type="AlphaFoldDB" id="A0A7G2C9Q1"/>
<dbReference type="OrthoDB" id="4062651at2759"/>
<dbReference type="InterPro" id="IPR011009">
    <property type="entry name" value="Kinase-like_dom_sf"/>
</dbReference>
<organism evidence="11 12">
    <name type="scientific">Angomonas deanei</name>
    <dbReference type="NCBI Taxonomy" id="59799"/>
    <lineage>
        <taxon>Eukaryota</taxon>
        <taxon>Discoba</taxon>
        <taxon>Euglenozoa</taxon>
        <taxon>Kinetoplastea</taxon>
        <taxon>Metakinetoplastina</taxon>
        <taxon>Trypanosomatida</taxon>
        <taxon>Trypanosomatidae</taxon>
        <taxon>Strigomonadinae</taxon>
        <taxon>Angomonas</taxon>
    </lineage>
</organism>
<comment type="catalytic activity">
    <reaction evidence="7">
        <text>L-threonyl-[protein] + ATP = O-phospho-L-threonyl-[protein] + ADP + H(+)</text>
        <dbReference type="Rhea" id="RHEA:46608"/>
        <dbReference type="Rhea" id="RHEA-COMP:11060"/>
        <dbReference type="Rhea" id="RHEA-COMP:11605"/>
        <dbReference type="ChEBI" id="CHEBI:15378"/>
        <dbReference type="ChEBI" id="CHEBI:30013"/>
        <dbReference type="ChEBI" id="CHEBI:30616"/>
        <dbReference type="ChEBI" id="CHEBI:61977"/>
        <dbReference type="ChEBI" id="CHEBI:456216"/>
        <dbReference type="EC" id="2.7.11.1"/>
    </reaction>
</comment>
<keyword evidence="9" id="KW-0472">Membrane</keyword>
<reference evidence="11 12" key="1">
    <citation type="submission" date="2020-08" db="EMBL/GenBank/DDBJ databases">
        <authorList>
            <person name="Newling K."/>
            <person name="Davey J."/>
            <person name="Forrester S."/>
        </authorList>
    </citation>
    <scope>NUCLEOTIDE SEQUENCE [LARGE SCALE GENOMIC DNA]</scope>
    <source>
        <strain evidence="12">Crithidia deanei Carvalho (ATCC PRA-265)</strain>
    </source>
</reference>
<protein>
    <recommendedName>
        <fullName evidence="1">non-specific serine/threonine protein kinase</fullName>
        <ecNumber evidence="1">2.7.11.1</ecNumber>
    </recommendedName>
</protein>
<evidence type="ECO:0000256" key="2">
    <source>
        <dbReference type="ARBA" id="ARBA00022527"/>
    </source>
</evidence>
<evidence type="ECO:0000256" key="3">
    <source>
        <dbReference type="ARBA" id="ARBA00022679"/>
    </source>
</evidence>
<proteinExistence type="predicted"/>
<evidence type="ECO:0000313" key="12">
    <source>
        <dbReference type="Proteomes" id="UP000515908"/>
    </source>
</evidence>
<dbReference type="GO" id="GO:0005524">
    <property type="term" value="F:ATP binding"/>
    <property type="evidence" value="ECO:0007669"/>
    <property type="project" value="UniProtKB-KW"/>
</dbReference>
<dbReference type="PANTHER" id="PTHR24361:SF433">
    <property type="entry name" value="PROTEIN KINASE DOMAIN-CONTAINING PROTEIN"/>
    <property type="match status" value="1"/>
</dbReference>
<dbReference type="Gene3D" id="1.10.510.10">
    <property type="entry name" value="Transferase(Phosphotransferase) domain 1"/>
    <property type="match status" value="1"/>
</dbReference>
<accession>A0A7G2C9Q1</accession>
<name>A0A7G2C9Q1_9TRYP</name>
<evidence type="ECO:0000256" key="7">
    <source>
        <dbReference type="ARBA" id="ARBA00047899"/>
    </source>
</evidence>
<dbReference type="InterPro" id="IPR000719">
    <property type="entry name" value="Prot_kinase_dom"/>
</dbReference>
<dbReference type="PROSITE" id="PS50011">
    <property type="entry name" value="PROTEIN_KINASE_DOM"/>
    <property type="match status" value="1"/>
</dbReference>
<keyword evidence="3" id="KW-0808">Transferase</keyword>
<dbReference type="PROSITE" id="PS00108">
    <property type="entry name" value="PROTEIN_KINASE_ST"/>
    <property type="match status" value="1"/>
</dbReference>
<dbReference type="InterPro" id="IPR008271">
    <property type="entry name" value="Ser/Thr_kinase_AS"/>
</dbReference>
<dbReference type="EC" id="2.7.11.1" evidence="1"/>
<dbReference type="GO" id="GO:0004674">
    <property type="term" value="F:protein serine/threonine kinase activity"/>
    <property type="evidence" value="ECO:0007669"/>
    <property type="project" value="UniProtKB-KW"/>
</dbReference>
<keyword evidence="5 11" id="KW-0418">Kinase</keyword>
<dbReference type="Proteomes" id="UP000515908">
    <property type="component" value="Chromosome 07"/>
</dbReference>
<gene>
    <name evidence="11" type="ORF">ADEAN_000397000</name>
</gene>
<dbReference type="Pfam" id="PF00069">
    <property type="entry name" value="Pkinase"/>
    <property type="match status" value="1"/>
</dbReference>
<feature type="transmembrane region" description="Helical" evidence="9">
    <location>
        <begin position="199"/>
        <end position="220"/>
    </location>
</feature>
<evidence type="ECO:0000259" key="10">
    <source>
        <dbReference type="PROSITE" id="PS50011"/>
    </source>
</evidence>